<dbReference type="KEGG" id="smo:SELMODRAFT_430657"/>
<keyword evidence="3" id="KW-1185">Reference proteome</keyword>
<evidence type="ECO:0000256" key="1">
    <source>
        <dbReference type="SAM" id="Coils"/>
    </source>
</evidence>
<dbReference type="Gramene" id="EFJ06502">
    <property type="protein sequence ID" value="EFJ06502"/>
    <property type="gene ID" value="SELMODRAFT_430657"/>
</dbReference>
<accession>D8TA32</accession>
<proteinExistence type="predicted"/>
<dbReference type="AlphaFoldDB" id="D8TA32"/>
<dbReference type="Proteomes" id="UP000001514">
    <property type="component" value="Unassembled WGS sequence"/>
</dbReference>
<keyword evidence="1" id="KW-0175">Coiled coil</keyword>
<reference evidence="2 3" key="1">
    <citation type="journal article" date="2011" name="Science">
        <title>The Selaginella genome identifies genetic changes associated with the evolution of vascular plants.</title>
        <authorList>
            <person name="Banks J.A."/>
            <person name="Nishiyama T."/>
            <person name="Hasebe M."/>
            <person name="Bowman J.L."/>
            <person name="Gribskov M."/>
            <person name="dePamphilis C."/>
            <person name="Albert V.A."/>
            <person name="Aono N."/>
            <person name="Aoyama T."/>
            <person name="Ambrose B.A."/>
            <person name="Ashton N.W."/>
            <person name="Axtell M.J."/>
            <person name="Barker E."/>
            <person name="Barker M.S."/>
            <person name="Bennetzen J.L."/>
            <person name="Bonawitz N.D."/>
            <person name="Chapple C."/>
            <person name="Cheng C."/>
            <person name="Correa L.G."/>
            <person name="Dacre M."/>
            <person name="DeBarry J."/>
            <person name="Dreyer I."/>
            <person name="Elias M."/>
            <person name="Engstrom E.M."/>
            <person name="Estelle M."/>
            <person name="Feng L."/>
            <person name="Finet C."/>
            <person name="Floyd S.K."/>
            <person name="Frommer W.B."/>
            <person name="Fujita T."/>
            <person name="Gramzow L."/>
            <person name="Gutensohn M."/>
            <person name="Harholt J."/>
            <person name="Hattori M."/>
            <person name="Heyl A."/>
            <person name="Hirai T."/>
            <person name="Hiwatashi Y."/>
            <person name="Ishikawa M."/>
            <person name="Iwata M."/>
            <person name="Karol K.G."/>
            <person name="Koehler B."/>
            <person name="Kolukisaoglu U."/>
            <person name="Kubo M."/>
            <person name="Kurata T."/>
            <person name="Lalonde S."/>
            <person name="Li K."/>
            <person name="Li Y."/>
            <person name="Litt A."/>
            <person name="Lyons E."/>
            <person name="Manning G."/>
            <person name="Maruyama T."/>
            <person name="Michael T.P."/>
            <person name="Mikami K."/>
            <person name="Miyazaki S."/>
            <person name="Morinaga S."/>
            <person name="Murata T."/>
            <person name="Mueller-Roeber B."/>
            <person name="Nelson D.R."/>
            <person name="Obara M."/>
            <person name="Oguri Y."/>
            <person name="Olmstead R.G."/>
            <person name="Onodera N."/>
            <person name="Petersen B.L."/>
            <person name="Pils B."/>
            <person name="Prigge M."/>
            <person name="Rensing S.A."/>
            <person name="Riano-Pachon D.M."/>
            <person name="Roberts A.W."/>
            <person name="Sato Y."/>
            <person name="Scheller H.V."/>
            <person name="Schulz B."/>
            <person name="Schulz C."/>
            <person name="Shakirov E.V."/>
            <person name="Shibagaki N."/>
            <person name="Shinohara N."/>
            <person name="Shippen D.E."/>
            <person name="Soerensen I."/>
            <person name="Sotooka R."/>
            <person name="Sugimoto N."/>
            <person name="Sugita M."/>
            <person name="Sumikawa N."/>
            <person name="Tanurdzic M."/>
            <person name="Theissen G."/>
            <person name="Ulvskov P."/>
            <person name="Wakazuki S."/>
            <person name="Weng J.K."/>
            <person name="Willats W.W."/>
            <person name="Wipf D."/>
            <person name="Wolf P.G."/>
            <person name="Yang L."/>
            <person name="Zimmer A.D."/>
            <person name="Zhu Q."/>
            <person name="Mitros T."/>
            <person name="Hellsten U."/>
            <person name="Loque D."/>
            <person name="Otillar R."/>
            <person name="Salamov A."/>
            <person name="Schmutz J."/>
            <person name="Shapiro H."/>
            <person name="Lindquist E."/>
            <person name="Lucas S."/>
            <person name="Rokhsar D."/>
            <person name="Grigoriev I.V."/>
        </authorList>
    </citation>
    <scope>NUCLEOTIDE SEQUENCE [LARGE SCALE GENOMIC DNA]</scope>
</reference>
<protein>
    <submittedName>
        <fullName evidence="2">Uncharacterized protein</fullName>
    </submittedName>
</protein>
<dbReference type="EMBL" id="GL377700">
    <property type="protein sequence ID" value="EFJ06502.1"/>
    <property type="molecule type" value="Genomic_DNA"/>
</dbReference>
<organism evidence="3">
    <name type="scientific">Selaginella moellendorffii</name>
    <name type="common">Spikemoss</name>
    <dbReference type="NCBI Taxonomy" id="88036"/>
    <lineage>
        <taxon>Eukaryota</taxon>
        <taxon>Viridiplantae</taxon>
        <taxon>Streptophyta</taxon>
        <taxon>Embryophyta</taxon>
        <taxon>Tracheophyta</taxon>
        <taxon>Lycopodiopsida</taxon>
        <taxon>Selaginellales</taxon>
        <taxon>Selaginellaceae</taxon>
        <taxon>Selaginella</taxon>
    </lineage>
</organism>
<dbReference type="HOGENOM" id="CLU_2042104_0_0_1"/>
<evidence type="ECO:0000313" key="2">
    <source>
        <dbReference type="EMBL" id="EFJ06502.1"/>
    </source>
</evidence>
<evidence type="ECO:0000313" key="3">
    <source>
        <dbReference type="Proteomes" id="UP000001514"/>
    </source>
</evidence>
<name>D8TA32_SELML</name>
<gene>
    <name evidence="2" type="ORF">SELMODRAFT_430657</name>
</gene>
<sequence>MPLRTGRKVMHEKRALVVGRENLEKYLEELKARHCKVSTKVDQRKQQKRVQEEVEEDVDEDEAKLSRLTSRLKEIDLSYTSVPPPGPQIIMPEIVFQPLMVSVDQAGVGEMASIAMRRVAD</sequence>
<dbReference type="InParanoid" id="D8TA32"/>
<dbReference type="STRING" id="88036.D8TA32"/>
<feature type="coiled-coil region" evidence="1">
    <location>
        <begin position="44"/>
        <end position="71"/>
    </location>
</feature>